<dbReference type="EMBL" id="CAKKNE010000003">
    <property type="protein sequence ID" value="CAH0372239.1"/>
    <property type="molecule type" value="Genomic_DNA"/>
</dbReference>
<dbReference type="PANTHER" id="PTHR20974:SF0">
    <property type="entry name" value="UPF0585 PROTEIN CG18661"/>
    <property type="match status" value="1"/>
</dbReference>
<sequence>MKTLRTSSLSSPVAARQSPRTSKLAAADASRRDAQHARRRASAAMRLSPASLAAAASQVDKAQTELPQLHHASALRNRVPILKALLKLLPNEEVVGDACEIGAGTGALLEVLAPGFPGINWLPTEFVPQEPVEVENQWAAHGKIGRRLGSELETLDAHLQPFANVLPSVAVDLLDENWFENVGSLDLLVCCNVLHVSPWACSEALFEGAGEVLRPGGQLLIYGPFKVNGEFIGDDDGAGNRKFDAKLRENSVEWGLRDVDDLNRLASYAGLEAKKRIDMPANNLLLQFVKVRTGPLGRIAECFM</sequence>
<reference evidence="3" key="1">
    <citation type="submission" date="2021-11" db="EMBL/GenBank/DDBJ databases">
        <authorList>
            <consortium name="Genoscope - CEA"/>
            <person name="William W."/>
        </authorList>
    </citation>
    <scope>NUCLEOTIDE SEQUENCE</scope>
</reference>
<feature type="compositionally biased region" description="Polar residues" evidence="2">
    <location>
        <begin position="1"/>
        <end position="11"/>
    </location>
</feature>
<proteinExistence type="inferred from homology"/>
<evidence type="ECO:0000313" key="4">
    <source>
        <dbReference type="Proteomes" id="UP000789595"/>
    </source>
</evidence>
<comment type="similarity">
    <text evidence="1">Belongs to the UPF0585 family.</text>
</comment>
<dbReference type="OrthoDB" id="10258744at2759"/>
<keyword evidence="4" id="KW-1185">Reference proteome</keyword>
<dbReference type="Pfam" id="PF06080">
    <property type="entry name" value="DUF938"/>
    <property type="match status" value="1"/>
</dbReference>
<gene>
    <name evidence="3" type="ORF">PECAL_3P22220</name>
</gene>
<comment type="caution">
    <text evidence="3">The sequence shown here is derived from an EMBL/GenBank/DDBJ whole genome shotgun (WGS) entry which is preliminary data.</text>
</comment>
<dbReference type="Gene3D" id="3.40.50.150">
    <property type="entry name" value="Vaccinia Virus protein VP39"/>
    <property type="match status" value="1"/>
</dbReference>
<dbReference type="AlphaFoldDB" id="A0A8J2SSG6"/>
<evidence type="ECO:0000256" key="1">
    <source>
        <dbReference type="ARBA" id="ARBA00008308"/>
    </source>
</evidence>
<dbReference type="PANTHER" id="PTHR20974">
    <property type="entry name" value="UPF0585 PROTEIN CG18661"/>
    <property type="match status" value="1"/>
</dbReference>
<protein>
    <submittedName>
        <fullName evidence="3">Uncharacterized protein</fullName>
    </submittedName>
</protein>
<accession>A0A8J2SSG6</accession>
<feature type="region of interest" description="Disordered" evidence="2">
    <location>
        <begin position="1"/>
        <end position="36"/>
    </location>
</feature>
<evidence type="ECO:0000256" key="2">
    <source>
        <dbReference type="SAM" id="MobiDB-lite"/>
    </source>
</evidence>
<dbReference type="InterPro" id="IPR029063">
    <property type="entry name" value="SAM-dependent_MTases_sf"/>
</dbReference>
<organism evidence="3 4">
    <name type="scientific">Pelagomonas calceolata</name>
    <dbReference type="NCBI Taxonomy" id="35677"/>
    <lineage>
        <taxon>Eukaryota</taxon>
        <taxon>Sar</taxon>
        <taxon>Stramenopiles</taxon>
        <taxon>Ochrophyta</taxon>
        <taxon>Pelagophyceae</taxon>
        <taxon>Pelagomonadales</taxon>
        <taxon>Pelagomonadaceae</taxon>
        <taxon>Pelagomonas</taxon>
    </lineage>
</organism>
<name>A0A8J2SSG6_9STRA</name>
<dbReference type="Proteomes" id="UP000789595">
    <property type="component" value="Unassembled WGS sequence"/>
</dbReference>
<evidence type="ECO:0000313" key="3">
    <source>
        <dbReference type="EMBL" id="CAH0372239.1"/>
    </source>
</evidence>
<dbReference type="SUPFAM" id="SSF53335">
    <property type="entry name" value="S-adenosyl-L-methionine-dependent methyltransferases"/>
    <property type="match status" value="1"/>
</dbReference>
<dbReference type="InterPro" id="IPR010342">
    <property type="entry name" value="DUF938"/>
</dbReference>